<keyword evidence="4" id="KW-1185">Reference proteome</keyword>
<dbReference type="Pfam" id="PF05226">
    <property type="entry name" value="CHASE2"/>
    <property type="match status" value="1"/>
</dbReference>
<comment type="caution">
    <text evidence="3">The sequence shown here is derived from an EMBL/GenBank/DDBJ whole genome shotgun (WGS) entry which is preliminary data.</text>
</comment>
<dbReference type="RefSeq" id="WP_284223015.1">
    <property type="nucleotide sequence ID" value="NZ_BSOY01000053.1"/>
</dbReference>
<dbReference type="InterPro" id="IPR050697">
    <property type="entry name" value="Adenylyl/Guanylyl_Cyclase_3/4"/>
</dbReference>
<organism evidence="3 4">
    <name type="scientific">Brevundimonas denitrificans</name>
    <dbReference type="NCBI Taxonomy" id="1443434"/>
    <lineage>
        <taxon>Bacteria</taxon>
        <taxon>Pseudomonadati</taxon>
        <taxon>Pseudomonadota</taxon>
        <taxon>Alphaproteobacteria</taxon>
        <taxon>Caulobacterales</taxon>
        <taxon>Caulobacteraceae</taxon>
        <taxon>Brevundimonas</taxon>
    </lineage>
</organism>
<feature type="transmembrane region" description="Helical" evidence="1">
    <location>
        <begin position="413"/>
        <end position="430"/>
    </location>
</feature>
<dbReference type="CDD" id="cd07302">
    <property type="entry name" value="CHD"/>
    <property type="match status" value="1"/>
</dbReference>
<dbReference type="InterPro" id="IPR001054">
    <property type="entry name" value="A/G_cyclase"/>
</dbReference>
<dbReference type="PANTHER" id="PTHR43081">
    <property type="entry name" value="ADENYLATE CYCLASE, TERMINAL-DIFFERENTIATION SPECIFIC-RELATED"/>
    <property type="match status" value="1"/>
</dbReference>
<feature type="transmembrane region" description="Helical" evidence="1">
    <location>
        <begin position="390"/>
        <end position="406"/>
    </location>
</feature>
<protein>
    <submittedName>
        <fullName evidence="3">Guanylate cyclase</fullName>
    </submittedName>
</protein>
<dbReference type="PROSITE" id="PS50125">
    <property type="entry name" value="GUANYLATE_CYCLASE_2"/>
    <property type="match status" value="1"/>
</dbReference>
<evidence type="ECO:0000256" key="1">
    <source>
        <dbReference type="SAM" id="Phobius"/>
    </source>
</evidence>
<dbReference type="EMBL" id="BSOY01000053">
    <property type="protein sequence ID" value="GLS02140.1"/>
    <property type="molecule type" value="Genomic_DNA"/>
</dbReference>
<dbReference type="SUPFAM" id="SSF55073">
    <property type="entry name" value="Nucleotide cyclase"/>
    <property type="match status" value="1"/>
</dbReference>
<keyword evidence="1" id="KW-0472">Membrane</keyword>
<dbReference type="SMART" id="SM00044">
    <property type="entry name" value="CYCc"/>
    <property type="match status" value="1"/>
</dbReference>
<feature type="transmembrane region" description="Helical" evidence="1">
    <location>
        <begin position="24"/>
        <end position="47"/>
    </location>
</feature>
<keyword evidence="1" id="KW-0812">Transmembrane</keyword>
<gene>
    <name evidence="3" type="ORF">GCM10007859_21610</name>
</gene>
<name>A0ABQ6BJD7_9CAUL</name>
<evidence type="ECO:0000313" key="3">
    <source>
        <dbReference type="EMBL" id="GLS02140.1"/>
    </source>
</evidence>
<dbReference type="PANTHER" id="PTHR43081:SF1">
    <property type="entry name" value="ADENYLATE CYCLASE, TERMINAL-DIFFERENTIATION SPECIFIC"/>
    <property type="match status" value="1"/>
</dbReference>
<evidence type="ECO:0000259" key="2">
    <source>
        <dbReference type="PROSITE" id="PS50125"/>
    </source>
</evidence>
<feature type="transmembrane region" description="Helical" evidence="1">
    <location>
        <begin position="436"/>
        <end position="459"/>
    </location>
</feature>
<dbReference type="InterPro" id="IPR007890">
    <property type="entry name" value="CHASE2"/>
</dbReference>
<dbReference type="Gene3D" id="3.30.70.1230">
    <property type="entry name" value="Nucleotide cyclase"/>
    <property type="match status" value="1"/>
</dbReference>
<accession>A0ABQ6BJD7</accession>
<feature type="domain" description="Guanylate cyclase" evidence="2">
    <location>
        <begin position="501"/>
        <end position="635"/>
    </location>
</feature>
<keyword evidence="1" id="KW-1133">Transmembrane helix</keyword>
<dbReference type="InterPro" id="IPR029787">
    <property type="entry name" value="Nucleotide_cyclase"/>
</dbReference>
<proteinExistence type="predicted"/>
<reference evidence="4" key="1">
    <citation type="journal article" date="2019" name="Int. J. Syst. Evol. Microbiol.">
        <title>The Global Catalogue of Microorganisms (GCM) 10K type strain sequencing project: providing services to taxonomists for standard genome sequencing and annotation.</title>
        <authorList>
            <consortium name="The Broad Institute Genomics Platform"/>
            <consortium name="The Broad Institute Genome Sequencing Center for Infectious Disease"/>
            <person name="Wu L."/>
            <person name="Ma J."/>
        </authorList>
    </citation>
    <scope>NUCLEOTIDE SEQUENCE [LARGE SCALE GENOMIC DNA]</scope>
    <source>
        <strain evidence="4">NBRC 110107</strain>
    </source>
</reference>
<evidence type="ECO:0000313" key="4">
    <source>
        <dbReference type="Proteomes" id="UP001156921"/>
    </source>
</evidence>
<sequence>MGAEPETERLKEIGSRLARSSLSLTRYIATAGPGLAMALLLLILHIFQPPFVGSISNLVFDTYQRAYPRPYEDAGVRVVDIDDESIRRLGQWPWPRTDAVRLTDALTNAGAAAIAFDVVFSEPDRTSPARAVEILRQNPEARGDYAEIAAMTDHDELLGQAMARGPTVTGYFLTEEANTARPAEHAGVAVSGTPPLGVLREYNGAIVSLPVIGDRASGAGSVSLDAGRDDIIRAVPLIANLDGRIVPSLSLEALRVAQGAGAILVRSSDGSGEWGGGSPAPTVLAVKTGDLQVPTTDVGELWMHYTAPHPDRVVPAWRILEGDLPEAEMRRLFEGQIVFIGTGAIGLRDIRSTPTQAGELGVVIHAQAAEQMILGKFLTRPDWASGAERILMVALCLLIALSAPALGALRGGVLAMLALGGVLAGSWFAFRNSGLLLEPIFPALGVVSVYIAITAVSFYREERARSHIHNAFDRYLSPELVDRIARDPGQLELGGEVRQMTVLFSDVRGFSRISERFGPQELIGFLINLLTPMTDVLLARKATIDKYIGDAVLAFWNAPLDDPDHEQNAARAALEMLETLKRLNADNARDPAWPGQVAIGIGLNTGPCCVGNMGSRQRLSYSLIGDTVNLASRLESLTKAYAVSILVGEDLAARLPDFALVELDIIRVVGRDAPERISALLGPPEMSSDTAFIETRSRMSALLEAYRSRDWTAAEAALERLRGADTLPGLEGVTNLYAARVADFRLNPPPDDWDGISQALEK</sequence>
<dbReference type="SMART" id="SM01080">
    <property type="entry name" value="CHASE2"/>
    <property type="match status" value="1"/>
</dbReference>
<dbReference type="Pfam" id="PF00211">
    <property type="entry name" value="Guanylate_cyc"/>
    <property type="match status" value="1"/>
</dbReference>
<dbReference type="Proteomes" id="UP001156921">
    <property type="component" value="Unassembled WGS sequence"/>
</dbReference>